<dbReference type="PANTHER" id="PTHR10631:SF3">
    <property type="entry name" value="TRNA (GUANINE(26)-N(2))-DIMETHYLTRANSFERASE"/>
    <property type="match status" value="1"/>
</dbReference>
<dbReference type="GO" id="GO:0160104">
    <property type="term" value="F:tRNA (guanine(26)-N2)-dimethyltransferase activity"/>
    <property type="evidence" value="ECO:0007669"/>
    <property type="project" value="UniProtKB-UniRule"/>
</dbReference>
<dbReference type="Gene3D" id="3.30.56.70">
    <property type="entry name" value="N2,N2-dimethylguanosine tRNA methyltransferase, C-terminal domain"/>
    <property type="match status" value="1"/>
</dbReference>
<dbReference type="GO" id="GO:0000049">
    <property type="term" value="F:tRNA binding"/>
    <property type="evidence" value="ECO:0007669"/>
    <property type="project" value="UniProtKB-UniRule"/>
</dbReference>
<comment type="catalytic activity">
    <reaction evidence="8 10">
        <text>guanosine(26) in tRNA + 2 S-adenosyl-L-methionine = N(2)-dimethylguanosine(26) in tRNA + 2 S-adenosyl-L-homocysteine + 2 H(+)</text>
        <dbReference type="Rhea" id="RHEA:43140"/>
        <dbReference type="Rhea" id="RHEA-COMP:10359"/>
        <dbReference type="Rhea" id="RHEA-COMP:10360"/>
        <dbReference type="ChEBI" id="CHEBI:15378"/>
        <dbReference type="ChEBI" id="CHEBI:57856"/>
        <dbReference type="ChEBI" id="CHEBI:59789"/>
        <dbReference type="ChEBI" id="CHEBI:74269"/>
        <dbReference type="ChEBI" id="CHEBI:74513"/>
        <dbReference type="EC" id="2.1.1.216"/>
    </reaction>
</comment>
<dbReference type="Gene3D" id="3.40.50.150">
    <property type="entry name" value="Vaccinia Virus protein VP39"/>
    <property type="match status" value="1"/>
</dbReference>
<evidence type="ECO:0000256" key="8">
    <source>
        <dbReference type="ARBA" id="ARBA00051897"/>
    </source>
</evidence>
<keyword evidence="4 10" id="KW-0949">S-adenosyl-L-methionine</keyword>
<evidence type="ECO:0000256" key="7">
    <source>
        <dbReference type="ARBA" id="ARBA00039099"/>
    </source>
</evidence>
<comment type="similarity">
    <text evidence="10">Belongs to the class I-like SAM-binding methyltransferase superfamily. Trm1 family.</text>
</comment>
<evidence type="ECO:0000256" key="5">
    <source>
        <dbReference type="ARBA" id="ARBA00022694"/>
    </source>
</evidence>
<dbReference type="InterPro" id="IPR029063">
    <property type="entry name" value="SAM-dependent_MTases_sf"/>
</dbReference>
<evidence type="ECO:0000256" key="9">
    <source>
        <dbReference type="ARBA" id="ARBA00074266"/>
    </source>
</evidence>
<sequence>MADASMKDLTLKSSTSGDANEESFEGITEVREGKAIIRCDKKLNIFYNATQEVNRDISIVGVHAHILREKKDDVTLVEAMAASGIRSIRYALEVKGLKKVIANDFSTDCITSINKNSKLNGTEDIVQPSLNDANVIMRSQKGFIIDLDPYGSPAAFIDSAVHGLEDGGLFVVTATDMAGLAGGNAGEACFARYGAMPLKIKSCHEMALRILIHTVQSSANRYGRVAIPLLSLKIDFYVRLFFKIIKSPERAKESCINTSLVYYCTGCKAFNFQPLGVRKSQKIYTFARGPPVSDKCSNCGSIHHVGGPIWTGPMHDKDFVSVMEKTLEDNYSYLNTFPRIEGIINLVAEEVDVPLFYELSELCSVLKVGTIPLPKIRSAILNLGYQVSLSHIAPNTIKTTCPNSIIWDIMRKWKLQNPSPQPLKEGAGFNIMQKESETPNISFDLHPDANPASKENNLMRYQNNPTRNWGPGVRNAFKGQQKSEDKRIANQGKKRHQRKEPGTSNKSEPESSPSPESKCFKKDDSTISGEEGQEKL</sequence>
<keyword evidence="1 10" id="KW-0820">tRNA-binding</keyword>
<reference evidence="12 13" key="1">
    <citation type="submission" date="2015-12" db="EMBL/GenBank/DDBJ databases">
        <title>The genome of Folsomia candida.</title>
        <authorList>
            <person name="Faddeeva A."/>
            <person name="Derks M.F."/>
            <person name="Anvar Y."/>
            <person name="Smit S."/>
            <person name="Van Straalen N."/>
            <person name="Roelofs D."/>
        </authorList>
    </citation>
    <scope>NUCLEOTIDE SEQUENCE [LARGE SCALE GENOMIC DNA]</scope>
    <source>
        <strain evidence="12 13">VU population</strain>
        <tissue evidence="12">Whole body</tissue>
    </source>
</reference>
<evidence type="ECO:0000256" key="4">
    <source>
        <dbReference type="ARBA" id="ARBA00022691"/>
    </source>
</evidence>
<gene>
    <name evidence="12" type="ORF">Fcan01_14815</name>
</gene>
<protein>
    <recommendedName>
        <fullName evidence="9 10">tRNA (guanine(26)-N(2))-dimethyltransferase</fullName>
        <ecNumber evidence="7 10">2.1.1.216</ecNumber>
    </recommendedName>
</protein>
<dbReference type="OrthoDB" id="6349953at2759"/>
<dbReference type="OMA" id="PNPTPYW"/>
<dbReference type="EC" id="2.1.1.216" evidence="7 10"/>
<dbReference type="EMBL" id="LNIX01000009">
    <property type="protein sequence ID" value="OXA50116.1"/>
    <property type="molecule type" value="Genomic_DNA"/>
</dbReference>
<dbReference type="FunFam" id="3.30.56.70:FF:000001">
    <property type="entry name" value="tRNA (guanine(26)-N(2))-dimethyltransferase"/>
    <property type="match status" value="1"/>
</dbReference>
<proteinExistence type="inferred from homology"/>
<dbReference type="SUPFAM" id="SSF53335">
    <property type="entry name" value="S-adenosyl-L-methionine-dependent methyltransferases"/>
    <property type="match status" value="1"/>
</dbReference>
<feature type="compositionally biased region" description="Polar residues" evidence="11">
    <location>
        <begin position="453"/>
        <end position="467"/>
    </location>
</feature>
<dbReference type="STRING" id="158441.A0A226E0W5"/>
<feature type="compositionally biased region" description="Basic and acidic residues" evidence="11">
    <location>
        <begin position="1"/>
        <end position="10"/>
    </location>
</feature>
<dbReference type="AlphaFoldDB" id="A0A226E0W5"/>
<evidence type="ECO:0000256" key="1">
    <source>
        <dbReference type="ARBA" id="ARBA00022555"/>
    </source>
</evidence>
<evidence type="ECO:0000313" key="13">
    <source>
        <dbReference type="Proteomes" id="UP000198287"/>
    </source>
</evidence>
<feature type="region of interest" description="Disordered" evidence="11">
    <location>
        <begin position="440"/>
        <end position="536"/>
    </location>
</feature>
<dbReference type="FunFam" id="3.40.50.150:FF:000051">
    <property type="entry name" value="tRNA (guanine(26)-N(2))-dimethyltransferase"/>
    <property type="match status" value="1"/>
</dbReference>
<dbReference type="GO" id="GO:0005634">
    <property type="term" value="C:nucleus"/>
    <property type="evidence" value="ECO:0007669"/>
    <property type="project" value="TreeGrafter"/>
</dbReference>
<keyword evidence="2 10" id="KW-0489">Methyltransferase</keyword>
<evidence type="ECO:0000256" key="6">
    <source>
        <dbReference type="ARBA" id="ARBA00022884"/>
    </source>
</evidence>
<organism evidence="12 13">
    <name type="scientific">Folsomia candida</name>
    <name type="common">Springtail</name>
    <dbReference type="NCBI Taxonomy" id="158441"/>
    <lineage>
        <taxon>Eukaryota</taxon>
        <taxon>Metazoa</taxon>
        <taxon>Ecdysozoa</taxon>
        <taxon>Arthropoda</taxon>
        <taxon>Hexapoda</taxon>
        <taxon>Collembola</taxon>
        <taxon>Entomobryomorpha</taxon>
        <taxon>Isotomoidea</taxon>
        <taxon>Isotomidae</taxon>
        <taxon>Proisotominae</taxon>
        <taxon>Folsomia</taxon>
    </lineage>
</organism>
<evidence type="ECO:0000256" key="2">
    <source>
        <dbReference type="ARBA" id="ARBA00022603"/>
    </source>
</evidence>
<evidence type="ECO:0000256" key="11">
    <source>
        <dbReference type="SAM" id="MobiDB-lite"/>
    </source>
</evidence>
<evidence type="ECO:0000313" key="12">
    <source>
        <dbReference type="EMBL" id="OXA50116.1"/>
    </source>
</evidence>
<feature type="region of interest" description="Disordered" evidence="11">
    <location>
        <begin position="1"/>
        <end position="24"/>
    </location>
</feature>
<keyword evidence="3 10" id="KW-0808">Transferase</keyword>
<keyword evidence="6 10" id="KW-0694">RNA-binding</keyword>
<dbReference type="Pfam" id="PF02005">
    <property type="entry name" value="TRM"/>
    <property type="match status" value="1"/>
</dbReference>
<evidence type="ECO:0000256" key="10">
    <source>
        <dbReference type="PROSITE-ProRule" id="PRU00958"/>
    </source>
</evidence>
<dbReference type="Proteomes" id="UP000198287">
    <property type="component" value="Unassembled WGS sequence"/>
</dbReference>
<dbReference type="PROSITE" id="PS51626">
    <property type="entry name" value="SAM_MT_TRM1"/>
    <property type="match status" value="1"/>
</dbReference>
<keyword evidence="13" id="KW-1185">Reference proteome</keyword>
<keyword evidence="5 10" id="KW-0819">tRNA processing</keyword>
<name>A0A226E0W5_FOLCA</name>
<comment type="caution">
    <text evidence="12">The sequence shown here is derived from an EMBL/GenBank/DDBJ whole genome shotgun (WGS) entry which is preliminary data.</text>
</comment>
<dbReference type="NCBIfam" id="TIGR00308">
    <property type="entry name" value="TRM1"/>
    <property type="match status" value="1"/>
</dbReference>
<dbReference type="InterPro" id="IPR042296">
    <property type="entry name" value="tRNA_met_Trm1_C"/>
</dbReference>
<accession>A0A226E0W5</accession>
<dbReference type="GO" id="GO:0002940">
    <property type="term" value="P:tRNA N2-guanine methylation"/>
    <property type="evidence" value="ECO:0007669"/>
    <property type="project" value="TreeGrafter"/>
</dbReference>
<dbReference type="InterPro" id="IPR002905">
    <property type="entry name" value="Trm1"/>
</dbReference>
<evidence type="ECO:0000256" key="3">
    <source>
        <dbReference type="ARBA" id="ARBA00022679"/>
    </source>
</evidence>
<dbReference type="PANTHER" id="PTHR10631">
    <property type="entry name" value="N 2 ,N 2 -DIMETHYLGUANOSINE TRNA METHYLTRANSFERASE"/>
    <property type="match status" value="1"/>
</dbReference>